<organism evidence="6 7">
    <name type="scientific">Vagococcus silagei</name>
    <dbReference type="NCBI Taxonomy" id="2508885"/>
    <lineage>
        <taxon>Bacteria</taxon>
        <taxon>Bacillati</taxon>
        <taxon>Bacillota</taxon>
        <taxon>Bacilli</taxon>
        <taxon>Lactobacillales</taxon>
        <taxon>Enterococcaceae</taxon>
        <taxon>Vagococcus</taxon>
    </lineage>
</organism>
<dbReference type="SUPFAM" id="SSF53850">
    <property type="entry name" value="Periplasmic binding protein-like II"/>
    <property type="match status" value="1"/>
</dbReference>
<dbReference type="AlphaFoldDB" id="A0A4S3BA83"/>
<sequence length="287" mass="33024">MDVRQLNYFIVLAESNTISEAAKKLKMAQPPLSQMLKNLEIELGATLIKRSKKKHQLTKSGHILYQEALNILKQLEEMKLKIREESNGLSGNLRIGCNHIAILNLETVTSHFLKQFPNVSLIIEQNDSITLQEKLKNRTIDLAFLQGPINQDIFTNHFSKMDEFVFVTSEELKQKSISQHDFFKKPLLLPDFHSLTSQGEQFSEILSGQPEGFTISYCSNYTLIQQLVASGIVNSFVPKSLFNKDNFLELFYYPIRKPFKLTCYHLISLKDNYLDQTSLNFIETLKN</sequence>
<comment type="similarity">
    <text evidence="1">Belongs to the LysR transcriptional regulatory family.</text>
</comment>
<dbReference type="SUPFAM" id="SSF46785">
    <property type="entry name" value="Winged helix' DNA-binding domain"/>
    <property type="match status" value="1"/>
</dbReference>
<keyword evidence="4" id="KW-0804">Transcription</keyword>
<keyword evidence="7" id="KW-1185">Reference proteome</keyword>
<dbReference type="PANTHER" id="PTHR30126">
    <property type="entry name" value="HTH-TYPE TRANSCRIPTIONAL REGULATOR"/>
    <property type="match status" value="1"/>
</dbReference>
<keyword evidence="2" id="KW-0805">Transcription regulation</keyword>
<protein>
    <submittedName>
        <fullName evidence="6">LysR family transcriptional regulator</fullName>
    </submittedName>
</protein>
<dbReference type="Pfam" id="PF03466">
    <property type="entry name" value="LysR_substrate"/>
    <property type="match status" value="1"/>
</dbReference>
<dbReference type="GO" id="GO:0000976">
    <property type="term" value="F:transcription cis-regulatory region binding"/>
    <property type="evidence" value="ECO:0007669"/>
    <property type="project" value="TreeGrafter"/>
</dbReference>
<evidence type="ECO:0000313" key="6">
    <source>
        <dbReference type="EMBL" id="THB62195.1"/>
    </source>
</evidence>
<dbReference type="Gene3D" id="3.40.190.290">
    <property type="match status" value="1"/>
</dbReference>
<dbReference type="CDD" id="cd05466">
    <property type="entry name" value="PBP2_LTTR_substrate"/>
    <property type="match status" value="1"/>
</dbReference>
<dbReference type="Proteomes" id="UP000310506">
    <property type="component" value="Unassembled WGS sequence"/>
</dbReference>
<dbReference type="InterPro" id="IPR000847">
    <property type="entry name" value="LysR_HTH_N"/>
</dbReference>
<dbReference type="InterPro" id="IPR005119">
    <property type="entry name" value="LysR_subst-bd"/>
</dbReference>
<evidence type="ECO:0000256" key="4">
    <source>
        <dbReference type="ARBA" id="ARBA00023163"/>
    </source>
</evidence>
<dbReference type="PRINTS" id="PR00039">
    <property type="entry name" value="HTHLYSR"/>
</dbReference>
<dbReference type="RefSeq" id="WP_136135856.1">
    <property type="nucleotide sequence ID" value="NZ_SDGV01000002.1"/>
</dbReference>
<reference evidence="6 7" key="1">
    <citation type="submission" date="2019-01" db="EMBL/GenBank/DDBJ databases">
        <title>Vagococcus silagei sp. nov. isolated from brewer's grain.</title>
        <authorList>
            <person name="Guu J.-R."/>
        </authorList>
    </citation>
    <scope>NUCLEOTIDE SEQUENCE [LARGE SCALE GENOMIC DNA]</scope>
    <source>
        <strain evidence="6 7">2B-2</strain>
    </source>
</reference>
<dbReference type="GO" id="GO:0003700">
    <property type="term" value="F:DNA-binding transcription factor activity"/>
    <property type="evidence" value="ECO:0007669"/>
    <property type="project" value="InterPro"/>
</dbReference>
<dbReference type="OrthoDB" id="9803735at2"/>
<proteinExistence type="inferred from homology"/>
<dbReference type="InterPro" id="IPR036388">
    <property type="entry name" value="WH-like_DNA-bd_sf"/>
</dbReference>
<accession>A0A4S3BA83</accession>
<dbReference type="FunFam" id="1.10.10.10:FF:000001">
    <property type="entry name" value="LysR family transcriptional regulator"/>
    <property type="match status" value="1"/>
</dbReference>
<keyword evidence="3" id="KW-0238">DNA-binding</keyword>
<feature type="domain" description="HTH lysR-type" evidence="5">
    <location>
        <begin position="1"/>
        <end position="58"/>
    </location>
</feature>
<dbReference type="Pfam" id="PF00126">
    <property type="entry name" value="HTH_1"/>
    <property type="match status" value="1"/>
</dbReference>
<evidence type="ECO:0000256" key="1">
    <source>
        <dbReference type="ARBA" id="ARBA00009437"/>
    </source>
</evidence>
<name>A0A4S3BA83_9ENTE</name>
<gene>
    <name evidence="6" type="ORF">ESZ54_01240</name>
</gene>
<evidence type="ECO:0000256" key="2">
    <source>
        <dbReference type="ARBA" id="ARBA00023015"/>
    </source>
</evidence>
<dbReference type="PROSITE" id="PS50931">
    <property type="entry name" value="HTH_LYSR"/>
    <property type="match status" value="1"/>
</dbReference>
<evidence type="ECO:0000259" key="5">
    <source>
        <dbReference type="PROSITE" id="PS50931"/>
    </source>
</evidence>
<evidence type="ECO:0000313" key="7">
    <source>
        <dbReference type="Proteomes" id="UP000310506"/>
    </source>
</evidence>
<dbReference type="Gene3D" id="1.10.10.10">
    <property type="entry name" value="Winged helix-like DNA-binding domain superfamily/Winged helix DNA-binding domain"/>
    <property type="match status" value="1"/>
</dbReference>
<evidence type="ECO:0000256" key="3">
    <source>
        <dbReference type="ARBA" id="ARBA00023125"/>
    </source>
</evidence>
<dbReference type="InterPro" id="IPR036390">
    <property type="entry name" value="WH_DNA-bd_sf"/>
</dbReference>
<comment type="caution">
    <text evidence="6">The sequence shown here is derived from an EMBL/GenBank/DDBJ whole genome shotgun (WGS) entry which is preliminary data.</text>
</comment>
<dbReference type="EMBL" id="SDGV01000002">
    <property type="protein sequence ID" value="THB62195.1"/>
    <property type="molecule type" value="Genomic_DNA"/>
</dbReference>
<dbReference type="PANTHER" id="PTHR30126:SF91">
    <property type="entry name" value="LYSR FAMILY TRANSCRIPTIONAL REGULATOR"/>
    <property type="match status" value="1"/>
</dbReference>